<reference evidence="3" key="1">
    <citation type="journal article" date="2019" name="Int. J. Syst. Evol. Microbiol.">
        <title>The Global Catalogue of Microorganisms (GCM) 10K type strain sequencing project: providing services to taxonomists for standard genome sequencing and annotation.</title>
        <authorList>
            <consortium name="The Broad Institute Genomics Platform"/>
            <consortium name="The Broad Institute Genome Sequencing Center for Infectious Disease"/>
            <person name="Wu L."/>
            <person name="Ma J."/>
        </authorList>
    </citation>
    <scope>NUCLEOTIDE SEQUENCE [LARGE SCALE GENOMIC DNA]</scope>
    <source>
        <strain evidence="3">JCM 14736</strain>
    </source>
</reference>
<evidence type="ECO:0000256" key="1">
    <source>
        <dbReference type="ARBA" id="ARBA00006479"/>
    </source>
</evidence>
<evidence type="ECO:0000313" key="3">
    <source>
        <dbReference type="Proteomes" id="UP001500851"/>
    </source>
</evidence>
<dbReference type="Pfam" id="PF00480">
    <property type="entry name" value="ROK"/>
    <property type="match status" value="1"/>
</dbReference>
<dbReference type="SUPFAM" id="SSF53067">
    <property type="entry name" value="Actin-like ATPase domain"/>
    <property type="match status" value="1"/>
</dbReference>
<name>A0ABP4XH83_9MICO</name>
<gene>
    <name evidence="2" type="ORF">GCM10009768_09870</name>
</gene>
<comment type="caution">
    <text evidence="2">The sequence shown here is derived from an EMBL/GenBank/DDBJ whole genome shotgun (WGS) entry which is preliminary data.</text>
</comment>
<protein>
    <submittedName>
        <fullName evidence="2">ROK family protein</fullName>
    </submittedName>
</protein>
<dbReference type="Proteomes" id="UP001500851">
    <property type="component" value="Unassembled WGS sequence"/>
</dbReference>
<accession>A0ABP4XH83</accession>
<proteinExistence type="inferred from homology"/>
<keyword evidence="3" id="KW-1185">Reference proteome</keyword>
<dbReference type="EMBL" id="BAAAOB010000001">
    <property type="protein sequence ID" value="GAA1783000.1"/>
    <property type="molecule type" value="Genomic_DNA"/>
</dbReference>
<sequence length="307" mass="30361">MSVGVASARPRIGLDIGGTKLEAISLDPAGAVTGSLRLPTEPGEAAVLRSSELAVRTLAERAGVPLDGFASVGIGIPGRIDRRSGIVHDAVNLGVRSLALGPDLSARIGLPVTLDNDVTAAAVGAVSLLGLRGTAAYLNLGTGLAAGIVVDGVPWRGGTGIAGEIGHLPFDSAGLPCACGQRGCLETAASGSALKRTWPAGGEHPGRVLLAAIAAGDPDARHAFDRLVSGAAHCVQLLALSIDPSAIVIGGGLRLLGAPLLDGIRAELAARAATSPFLAGAALAERVRLLDGDSPAAAVGAALSADR</sequence>
<dbReference type="PANTHER" id="PTHR18964">
    <property type="entry name" value="ROK (REPRESSOR, ORF, KINASE) FAMILY"/>
    <property type="match status" value="1"/>
</dbReference>
<dbReference type="InterPro" id="IPR043129">
    <property type="entry name" value="ATPase_NBD"/>
</dbReference>
<comment type="similarity">
    <text evidence="1">Belongs to the ROK (NagC/XylR) family.</text>
</comment>
<dbReference type="Gene3D" id="3.30.420.40">
    <property type="match status" value="2"/>
</dbReference>
<dbReference type="PANTHER" id="PTHR18964:SF173">
    <property type="entry name" value="GLUCOKINASE"/>
    <property type="match status" value="1"/>
</dbReference>
<evidence type="ECO:0000313" key="2">
    <source>
        <dbReference type="EMBL" id="GAA1783000.1"/>
    </source>
</evidence>
<organism evidence="2 3">
    <name type="scientific">Leucobacter iarius</name>
    <dbReference type="NCBI Taxonomy" id="333963"/>
    <lineage>
        <taxon>Bacteria</taxon>
        <taxon>Bacillati</taxon>
        <taxon>Actinomycetota</taxon>
        <taxon>Actinomycetes</taxon>
        <taxon>Micrococcales</taxon>
        <taxon>Microbacteriaceae</taxon>
        <taxon>Leucobacter</taxon>
    </lineage>
</organism>
<dbReference type="RefSeq" id="WP_344030070.1">
    <property type="nucleotide sequence ID" value="NZ_BAAAOB010000001.1"/>
</dbReference>
<dbReference type="InterPro" id="IPR000600">
    <property type="entry name" value="ROK"/>
</dbReference>